<evidence type="ECO:0000313" key="2">
    <source>
        <dbReference type="EMBL" id="AUW93365.1"/>
    </source>
</evidence>
<dbReference type="SUPFAM" id="SSF56112">
    <property type="entry name" value="Protein kinase-like (PK-like)"/>
    <property type="match status" value="1"/>
</dbReference>
<feature type="domain" description="Aminoglycoside phosphotransferase" evidence="1">
    <location>
        <begin position="49"/>
        <end position="224"/>
    </location>
</feature>
<dbReference type="Gene3D" id="3.90.1200.10">
    <property type="match status" value="1"/>
</dbReference>
<dbReference type="Proteomes" id="UP000325292">
    <property type="component" value="Chromosome"/>
</dbReference>
<protein>
    <recommendedName>
        <fullName evidence="1">Aminoglycoside phosphotransferase domain-containing protein</fullName>
    </recommendedName>
</protein>
<dbReference type="Pfam" id="PF01636">
    <property type="entry name" value="APH"/>
    <property type="match status" value="1"/>
</dbReference>
<name>A0ABN5GY96_9FIRM</name>
<proteinExistence type="predicted"/>
<dbReference type="InterPro" id="IPR011009">
    <property type="entry name" value="Kinase-like_dom_sf"/>
</dbReference>
<evidence type="ECO:0000313" key="3">
    <source>
        <dbReference type="Proteomes" id="UP000325292"/>
    </source>
</evidence>
<organism evidence="2 3">
    <name type="scientific">Sulfobacillus thermotolerans</name>
    <dbReference type="NCBI Taxonomy" id="338644"/>
    <lineage>
        <taxon>Bacteria</taxon>
        <taxon>Bacillati</taxon>
        <taxon>Bacillota</taxon>
        <taxon>Clostridia</taxon>
        <taxon>Eubacteriales</taxon>
        <taxon>Clostridiales Family XVII. Incertae Sedis</taxon>
        <taxon>Sulfobacillus</taxon>
    </lineage>
</organism>
<reference evidence="2 3" key="1">
    <citation type="journal article" date="2019" name="Sci. Rep.">
        <title>Sulfobacillus thermotolerans: new insights into resistance and metabolic capacities of acidophilic chemolithotrophs.</title>
        <authorList>
            <person name="Panyushkina A.E."/>
            <person name="Babenko V.V."/>
            <person name="Nikitina A.S."/>
            <person name="Selezneva O.V."/>
            <person name="Tsaplina I.A."/>
            <person name="Letarova M.A."/>
            <person name="Kostryukova E.S."/>
            <person name="Letarov A.V."/>
        </authorList>
    </citation>
    <scope>NUCLEOTIDE SEQUENCE [LARGE SCALE GENOMIC DNA]</scope>
    <source>
        <strain evidence="2 3">Kr1</strain>
    </source>
</reference>
<evidence type="ECO:0000259" key="1">
    <source>
        <dbReference type="Pfam" id="PF01636"/>
    </source>
</evidence>
<sequence>MVGLKMGVLHLDERVRAHVVAITGNPVTKVPMMGVGGPGILKFQGPQGEVVLKYTNAPEAVFYKNCAPIVRGKGLGIPDVYAQGDVEGKPWVLMEVIPTIIGPPYIPWLSNQIEYLARLHSLGQESPDMLGTLPTRLVAWTPQDVDDAVSLWEGDDAAALVDFLHMPWPPLTGKPVLISGDPNPTNWGKRVTGQLVLFDWAEASWSHPAYDLAVLCGGFPDEGTVKDVVERYLERTTIPASGHVEQWVSWVLTAKLVSFVWFAAWWRRGRLTKAATAGINALQKGLVPWSRAVRPAMSSMGL</sequence>
<gene>
    <name evidence="2" type="ORF">BXT84_04855</name>
</gene>
<dbReference type="EMBL" id="CP019454">
    <property type="protein sequence ID" value="AUW93365.1"/>
    <property type="molecule type" value="Genomic_DNA"/>
</dbReference>
<keyword evidence="3" id="KW-1185">Reference proteome</keyword>
<dbReference type="InterPro" id="IPR002575">
    <property type="entry name" value="Aminoglycoside_PTrfase"/>
</dbReference>
<accession>A0ABN5GY96</accession>